<evidence type="ECO:0000313" key="1">
    <source>
        <dbReference type="EMBL" id="SBW01691.1"/>
    </source>
</evidence>
<dbReference type="Gene3D" id="3.20.170.20">
    <property type="entry name" value="Protein of unknown function DUF952"/>
    <property type="match status" value="1"/>
</dbReference>
<dbReference type="InterPro" id="IPR009297">
    <property type="entry name" value="DUF952"/>
</dbReference>
<dbReference type="PANTHER" id="PTHR34129">
    <property type="entry name" value="BLR1139 PROTEIN"/>
    <property type="match status" value="1"/>
</dbReference>
<sequence length="124" mass="13526">MEPWIFRLSPAADWATFRETGRFSGSAADRADGFVHFSRAAQVAATAARHYADAGPLVLLAAAAAPFGDALKWEPSRGGDLFPHLYADFRLADVAAVRPVDGRDFAFLARCPQPSETEAWTFIR</sequence>
<name>A0A212JQK3_9PROT</name>
<accession>A0A212JQK3</accession>
<organism evidence="1">
    <name type="scientific">uncultured Alphaproteobacteria bacterium</name>
    <dbReference type="NCBI Taxonomy" id="91750"/>
    <lineage>
        <taxon>Bacteria</taxon>
        <taxon>Pseudomonadati</taxon>
        <taxon>Pseudomonadota</taxon>
        <taxon>Alphaproteobacteria</taxon>
        <taxon>environmental samples</taxon>
    </lineage>
</organism>
<dbReference type="SUPFAM" id="SSF56399">
    <property type="entry name" value="ADP-ribosylation"/>
    <property type="match status" value="1"/>
</dbReference>
<reference evidence="1" key="1">
    <citation type="submission" date="2016-04" db="EMBL/GenBank/DDBJ databases">
        <authorList>
            <person name="Evans L.H."/>
            <person name="Alamgir A."/>
            <person name="Owens N."/>
            <person name="Weber N.D."/>
            <person name="Virtaneva K."/>
            <person name="Barbian K."/>
            <person name="Babar A."/>
            <person name="Rosenke K."/>
        </authorList>
    </citation>
    <scope>NUCLEOTIDE SEQUENCE</scope>
    <source>
        <strain evidence="1">86</strain>
    </source>
</reference>
<dbReference type="AlphaFoldDB" id="A0A212JQK3"/>
<dbReference type="Pfam" id="PF06108">
    <property type="entry name" value="DUF952"/>
    <property type="match status" value="1"/>
</dbReference>
<proteinExistence type="predicted"/>
<gene>
    <name evidence="1" type="ORF">KL86APRO_11473</name>
</gene>
<dbReference type="EMBL" id="FLUO01000001">
    <property type="protein sequence ID" value="SBW01691.1"/>
    <property type="molecule type" value="Genomic_DNA"/>
</dbReference>
<protein>
    <recommendedName>
        <fullName evidence="2">DUF952 domain-containing protein</fullName>
    </recommendedName>
</protein>
<dbReference type="PANTHER" id="PTHR34129:SF1">
    <property type="entry name" value="DUF952 DOMAIN-CONTAINING PROTEIN"/>
    <property type="match status" value="1"/>
</dbReference>
<evidence type="ECO:0008006" key="2">
    <source>
        <dbReference type="Google" id="ProtNLM"/>
    </source>
</evidence>